<dbReference type="InterPro" id="IPR056884">
    <property type="entry name" value="NPHP3-like_N"/>
</dbReference>
<keyword evidence="1" id="KW-0677">Repeat</keyword>
<evidence type="ECO:0000256" key="2">
    <source>
        <dbReference type="SAM" id="MobiDB-lite"/>
    </source>
</evidence>
<dbReference type="PANTHER" id="PTHR10039">
    <property type="entry name" value="AMELOGENIN"/>
    <property type="match status" value="1"/>
</dbReference>
<reference evidence="4 5" key="1">
    <citation type="submission" date="2019-01" db="EMBL/GenBank/DDBJ databases">
        <title>Draft genome sequence of Psathyrella aberdarensis IHI B618.</title>
        <authorList>
            <person name="Buettner E."/>
            <person name="Kellner H."/>
        </authorList>
    </citation>
    <scope>NUCLEOTIDE SEQUENCE [LARGE SCALE GENOMIC DNA]</scope>
    <source>
        <strain evidence="4 5">IHI B618</strain>
    </source>
</reference>
<feature type="region of interest" description="Disordered" evidence="2">
    <location>
        <begin position="664"/>
        <end position="695"/>
    </location>
</feature>
<evidence type="ECO:0000259" key="3">
    <source>
        <dbReference type="Pfam" id="PF24883"/>
    </source>
</evidence>
<dbReference type="EMBL" id="SDEE01000209">
    <property type="protein sequence ID" value="RXW19316.1"/>
    <property type="molecule type" value="Genomic_DNA"/>
</dbReference>
<evidence type="ECO:0000256" key="1">
    <source>
        <dbReference type="ARBA" id="ARBA00022737"/>
    </source>
</evidence>
<dbReference type="AlphaFoldDB" id="A0A4Q2DJH0"/>
<dbReference type="STRING" id="2316362.A0A4Q2DJH0"/>
<comment type="caution">
    <text evidence="4">The sequence shown here is derived from an EMBL/GenBank/DDBJ whole genome shotgun (WGS) entry which is preliminary data.</text>
</comment>
<gene>
    <name evidence="4" type="ORF">EST38_g6546</name>
</gene>
<feature type="compositionally biased region" description="Polar residues" evidence="2">
    <location>
        <begin position="681"/>
        <end position="695"/>
    </location>
</feature>
<accession>A0A4Q2DJH0</accession>
<dbReference type="PANTHER" id="PTHR10039:SF14">
    <property type="entry name" value="NACHT DOMAIN-CONTAINING PROTEIN"/>
    <property type="match status" value="1"/>
</dbReference>
<protein>
    <recommendedName>
        <fullName evidence="3">Nephrocystin 3-like N-terminal domain-containing protein</fullName>
    </recommendedName>
</protein>
<evidence type="ECO:0000313" key="4">
    <source>
        <dbReference type="EMBL" id="RXW19316.1"/>
    </source>
</evidence>
<dbReference type="Gene3D" id="3.40.50.300">
    <property type="entry name" value="P-loop containing nucleotide triphosphate hydrolases"/>
    <property type="match status" value="1"/>
</dbReference>
<name>A0A4Q2DJH0_9AGAR</name>
<keyword evidence="5" id="KW-1185">Reference proteome</keyword>
<dbReference type="Proteomes" id="UP000290288">
    <property type="component" value="Unassembled WGS sequence"/>
</dbReference>
<sequence>MPIGLLSSACMWMPLIPDPTRLTLVRLPILFSTKFFSQQALLLKIEGWERLMQETSPNALYNSRHRFAPPKCDEDTRVDVTEEVMDWIQDREAPTRILCMTGAAGSGKSALQQTIAERCSRLDILASTFFFSTSDPTRNTILNVIPTIAYQMGISNPNLKRVMGERVANDPFIFSKSLETQLNALIVDPVERLLVEGRYDVSSLQYAILIDGLDECSNEDDQAALLAALKECLLNWRNSPFRLFVSSRPEWAIRSALDDNAGGYLHKIAHHIPLSDKYDATSDIRQVLWRRLRELQSRNRQSHSKLWPTKEDVEALVVAASGQFIYAATVLKYISERRGSPVDRLRMVLTWTSADSEDAANPLSPLDRLYTNILSNAKRAYEAVSTDNDHDNFLLILRTYELIGSTGPWHSIKLPVHVLGPVLHLDETTHEVLISDLHSLVTTEETAPGEVFLRFYHKSFLDFFNDESRAKSLFIPKSMVDEWISLCCIEHIVQFPIDAVADIARSSTSKIAGDDFETFTRSYSLLPSPKSSSVQKQASVHQLTPALRAQLLYLTSQGGLEKVDDWLAGYKNIKEYTQHYKNMVDRWTELTGFLLNQLGDVEPSLLAVISKYHIKWKREGELALKKLQDRRRRCQQILSVKKSRFFKPDGTEANGRADVFMNQQPPATNNAHDDLDAKANASPSVPDTNANGFSNPLPQGALDYYHAAVMNGNVVTGQNMPSPPTAYNIPWHQDPRYLVPTFSYPD</sequence>
<dbReference type="Pfam" id="PF24883">
    <property type="entry name" value="NPHP3_N"/>
    <property type="match status" value="1"/>
</dbReference>
<dbReference type="InterPro" id="IPR027417">
    <property type="entry name" value="P-loop_NTPase"/>
</dbReference>
<dbReference type="SUPFAM" id="SSF52540">
    <property type="entry name" value="P-loop containing nucleoside triphosphate hydrolases"/>
    <property type="match status" value="1"/>
</dbReference>
<proteinExistence type="predicted"/>
<evidence type="ECO:0000313" key="5">
    <source>
        <dbReference type="Proteomes" id="UP000290288"/>
    </source>
</evidence>
<dbReference type="OrthoDB" id="5971939at2759"/>
<organism evidence="4 5">
    <name type="scientific">Candolleomyces aberdarensis</name>
    <dbReference type="NCBI Taxonomy" id="2316362"/>
    <lineage>
        <taxon>Eukaryota</taxon>
        <taxon>Fungi</taxon>
        <taxon>Dikarya</taxon>
        <taxon>Basidiomycota</taxon>
        <taxon>Agaricomycotina</taxon>
        <taxon>Agaricomycetes</taxon>
        <taxon>Agaricomycetidae</taxon>
        <taxon>Agaricales</taxon>
        <taxon>Agaricineae</taxon>
        <taxon>Psathyrellaceae</taxon>
        <taxon>Candolleomyces</taxon>
    </lineage>
</organism>
<feature type="domain" description="Nephrocystin 3-like N-terminal" evidence="3">
    <location>
        <begin position="82"/>
        <end position="248"/>
    </location>
</feature>